<dbReference type="Gene3D" id="3.40.30.10">
    <property type="entry name" value="Glutaredoxin"/>
    <property type="match status" value="1"/>
</dbReference>
<keyword evidence="3" id="KW-1185">Reference proteome</keyword>
<dbReference type="EMBL" id="CP087164">
    <property type="protein sequence ID" value="UGS37186.1"/>
    <property type="molecule type" value="Genomic_DNA"/>
</dbReference>
<dbReference type="PROSITE" id="PS51352">
    <property type="entry name" value="THIOREDOXIN_2"/>
    <property type="match status" value="1"/>
</dbReference>
<dbReference type="InterPro" id="IPR013766">
    <property type="entry name" value="Thioredoxin_domain"/>
</dbReference>
<dbReference type="SUPFAM" id="SSF52833">
    <property type="entry name" value="Thioredoxin-like"/>
    <property type="match status" value="1"/>
</dbReference>
<proteinExistence type="predicted"/>
<dbReference type="InterPro" id="IPR000866">
    <property type="entry name" value="AhpC/TSA"/>
</dbReference>
<dbReference type="PANTHER" id="PTHR42852:SF13">
    <property type="entry name" value="PROTEIN DIPZ"/>
    <property type="match status" value="1"/>
</dbReference>
<dbReference type="KEGG" id="sbae:DSM104329_03601"/>
<reference evidence="2" key="1">
    <citation type="journal article" date="2022" name="Int. J. Syst. Evol. Microbiol.">
        <title>Pseudomonas aegrilactucae sp. nov. and Pseudomonas morbosilactucae sp. nov., pathogens causing bacterial rot of lettuce in Japan.</title>
        <authorList>
            <person name="Sawada H."/>
            <person name="Fujikawa T."/>
            <person name="Satou M."/>
        </authorList>
    </citation>
    <scope>NUCLEOTIDE SEQUENCE</scope>
    <source>
        <strain evidence="2">0166_1</strain>
    </source>
</reference>
<dbReference type="Pfam" id="PF00578">
    <property type="entry name" value="AhpC-TSA"/>
    <property type="match status" value="1"/>
</dbReference>
<evidence type="ECO:0000313" key="2">
    <source>
        <dbReference type="EMBL" id="UGS37186.1"/>
    </source>
</evidence>
<feature type="domain" description="Thioredoxin" evidence="1">
    <location>
        <begin position="1"/>
        <end position="138"/>
    </location>
</feature>
<dbReference type="PANTHER" id="PTHR42852">
    <property type="entry name" value="THIOL:DISULFIDE INTERCHANGE PROTEIN DSBE"/>
    <property type="match status" value="1"/>
</dbReference>
<protein>
    <submittedName>
        <fullName evidence="2">Protein DipZ</fullName>
    </submittedName>
</protein>
<dbReference type="AlphaFoldDB" id="A0A9E7C195"/>
<dbReference type="GO" id="GO:0016491">
    <property type="term" value="F:oxidoreductase activity"/>
    <property type="evidence" value="ECO:0007669"/>
    <property type="project" value="InterPro"/>
</dbReference>
<evidence type="ECO:0000259" key="1">
    <source>
        <dbReference type="PROSITE" id="PS51352"/>
    </source>
</evidence>
<dbReference type="GO" id="GO:0016209">
    <property type="term" value="F:antioxidant activity"/>
    <property type="evidence" value="ECO:0007669"/>
    <property type="project" value="InterPro"/>
</dbReference>
<dbReference type="InterPro" id="IPR036249">
    <property type="entry name" value="Thioredoxin-like_sf"/>
</dbReference>
<dbReference type="Proteomes" id="UP001162834">
    <property type="component" value="Chromosome"/>
</dbReference>
<gene>
    <name evidence="2" type="primary">dipZ_2</name>
    <name evidence="2" type="ORF">DSM104329_03601</name>
</gene>
<organism evidence="2 3">
    <name type="scientific">Capillimicrobium parvum</name>
    <dbReference type="NCBI Taxonomy" id="2884022"/>
    <lineage>
        <taxon>Bacteria</taxon>
        <taxon>Bacillati</taxon>
        <taxon>Actinomycetota</taxon>
        <taxon>Thermoleophilia</taxon>
        <taxon>Solirubrobacterales</taxon>
        <taxon>Capillimicrobiaceae</taxon>
        <taxon>Capillimicrobium</taxon>
    </lineage>
</organism>
<sequence length="151" mass="17211">MGVEPWFNTPDGEPLRLAALRDRVVLLEFWTFACVNCQRTIPFLRRMHGQYQPGFAVVGVHSPEFAFERSVENVERAVREHGLEYPVGLDNDFVAWNAYENRYWPTMYLIDRAGRIRYTHIGEGNYGHTEAAVRALLGEAVDPAAETKPAS</sequence>
<dbReference type="InterPro" id="IPR050553">
    <property type="entry name" value="Thioredoxin_ResA/DsbE_sf"/>
</dbReference>
<accession>A0A9E7C195</accession>
<name>A0A9E7C195_9ACTN</name>
<evidence type="ECO:0000313" key="3">
    <source>
        <dbReference type="Proteomes" id="UP001162834"/>
    </source>
</evidence>